<evidence type="ECO:0000256" key="1">
    <source>
        <dbReference type="SAM" id="Phobius"/>
    </source>
</evidence>
<accession>A0A0V0HQH6</accession>
<reference evidence="2" key="1">
    <citation type="submission" date="2015-12" db="EMBL/GenBank/DDBJ databases">
        <title>Gene expression during late stages of embryo sac development: a critical building block for successful pollen-pistil interactions.</title>
        <authorList>
            <person name="Liu Y."/>
            <person name="Joly V."/>
            <person name="Sabar M."/>
            <person name="Matton D.P."/>
        </authorList>
    </citation>
    <scope>NUCLEOTIDE SEQUENCE</scope>
</reference>
<name>A0A0V0HQH6_SOLCH</name>
<dbReference type="EMBL" id="GEDG01016440">
    <property type="protein sequence ID" value="JAP22557.1"/>
    <property type="molecule type" value="Transcribed_RNA"/>
</dbReference>
<keyword evidence="1" id="KW-0812">Transmembrane</keyword>
<feature type="transmembrane region" description="Helical" evidence="1">
    <location>
        <begin position="117"/>
        <end position="140"/>
    </location>
</feature>
<keyword evidence="1" id="KW-0472">Membrane</keyword>
<protein>
    <submittedName>
        <fullName evidence="2">Putative ovule protein</fullName>
    </submittedName>
</protein>
<proteinExistence type="predicted"/>
<feature type="non-terminal residue" evidence="2">
    <location>
        <position position="151"/>
    </location>
</feature>
<organism evidence="2">
    <name type="scientific">Solanum chacoense</name>
    <name type="common">Chaco potato</name>
    <dbReference type="NCBI Taxonomy" id="4108"/>
    <lineage>
        <taxon>Eukaryota</taxon>
        <taxon>Viridiplantae</taxon>
        <taxon>Streptophyta</taxon>
        <taxon>Embryophyta</taxon>
        <taxon>Tracheophyta</taxon>
        <taxon>Spermatophyta</taxon>
        <taxon>Magnoliopsida</taxon>
        <taxon>eudicotyledons</taxon>
        <taxon>Gunneridae</taxon>
        <taxon>Pentapetalae</taxon>
        <taxon>asterids</taxon>
        <taxon>lamiids</taxon>
        <taxon>Solanales</taxon>
        <taxon>Solanaceae</taxon>
        <taxon>Solanoideae</taxon>
        <taxon>Solaneae</taxon>
        <taxon>Solanum</taxon>
    </lineage>
</organism>
<evidence type="ECO:0000313" key="2">
    <source>
        <dbReference type="EMBL" id="JAP22557.1"/>
    </source>
</evidence>
<sequence>MVSEMEIMRNLIQQQLAQLLTLFQEKHATNLARLEAINACFDSLIKDLENSNIDVEAPKNGSQNRGWKSKAMVAGLGSKTCWNSIIPKYTKLDFPRFCGHGMVDIKHHIEIKNFNTAVWIVSYMVCILKILVFGMVFGIYKKYRNTKYCTE</sequence>
<keyword evidence="1" id="KW-1133">Transmembrane helix</keyword>
<dbReference type="AlphaFoldDB" id="A0A0V0HQH6"/>